<name>A0A9W7C3N4_9STRA</name>
<evidence type="ECO:0000313" key="2">
    <source>
        <dbReference type="EMBL" id="GMH97405.1"/>
    </source>
</evidence>
<organism evidence="2 3">
    <name type="scientific">Triparma strigata</name>
    <dbReference type="NCBI Taxonomy" id="1606541"/>
    <lineage>
        <taxon>Eukaryota</taxon>
        <taxon>Sar</taxon>
        <taxon>Stramenopiles</taxon>
        <taxon>Ochrophyta</taxon>
        <taxon>Bolidophyceae</taxon>
        <taxon>Parmales</taxon>
        <taxon>Triparmaceae</taxon>
        <taxon>Triparma</taxon>
    </lineage>
</organism>
<dbReference type="EMBL" id="BRXY01000491">
    <property type="protein sequence ID" value="GMH97405.1"/>
    <property type="molecule type" value="Genomic_DNA"/>
</dbReference>
<comment type="caution">
    <text evidence="2">The sequence shown here is derived from an EMBL/GenBank/DDBJ whole genome shotgun (WGS) entry which is preliminary data.</text>
</comment>
<dbReference type="AlphaFoldDB" id="A0A9W7C3N4"/>
<keyword evidence="3" id="KW-1185">Reference proteome</keyword>
<dbReference type="Proteomes" id="UP001165085">
    <property type="component" value="Unassembled WGS sequence"/>
</dbReference>
<sequence length="178" mass="19588">MPTHQCLNSLPSASPIRSSQDCWKLLSKVSSFGLNDQACYEYFLDSPTFRKDFVKLRSSGLVFLWDAALRLWEEATVEAVAVLYYDQVRGALQALVEEGPQEAVTDQPPPHTPVEGAPFESGASKDPSRPAHSRAESPPPPSKKALHKFLDRFAKFDSSKLNAAKYLLTLVILGGLPS</sequence>
<reference evidence="3" key="1">
    <citation type="journal article" date="2023" name="Commun. Biol.">
        <title>Genome analysis of Parmales, the sister group of diatoms, reveals the evolutionary specialization of diatoms from phago-mixotrophs to photoautotrophs.</title>
        <authorList>
            <person name="Ban H."/>
            <person name="Sato S."/>
            <person name="Yoshikawa S."/>
            <person name="Yamada K."/>
            <person name="Nakamura Y."/>
            <person name="Ichinomiya M."/>
            <person name="Sato N."/>
            <person name="Blanc-Mathieu R."/>
            <person name="Endo H."/>
            <person name="Kuwata A."/>
            <person name="Ogata H."/>
        </authorList>
    </citation>
    <scope>NUCLEOTIDE SEQUENCE [LARGE SCALE GENOMIC DNA]</scope>
    <source>
        <strain evidence="3">NIES 3701</strain>
    </source>
</reference>
<dbReference type="OrthoDB" id="10283241at2759"/>
<protein>
    <submittedName>
        <fullName evidence="2">Uncharacterized protein</fullName>
    </submittedName>
</protein>
<feature type="compositionally biased region" description="Basic and acidic residues" evidence="1">
    <location>
        <begin position="126"/>
        <end position="135"/>
    </location>
</feature>
<evidence type="ECO:0000313" key="3">
    <source>
        <dbReference type="Proteomes" id="UP001165085"/>
    </source>
</evidence>
<feature type="region of interest" description="Disordered" evidence="1">
    <location>
        <begin position="99"/>
        <end position="145"/>
    </location>
</feature>
<proteinExistence type="predicted"/>
<gene>
    <name evidence="2" type="ORF">TrST_g6368</name>
</gene>
<evidence type="ECO:0000256" key="1">
    <source>
        <dbReference type="SAM" id="MobiDB-lite"/>
    </source>
</evidence>
<accession>A0A9W7C3N4</accession>